<accession>A0A8H3IYT5</accession>
<keyword evidence="2" id="KW-1185">Reference proteome</keyword>
<dbReference type="Proteomes" id="UP000664534">
    <property type="component" value="Unassembled WGS sequence"/>
</dbReference>
<evidence type="ECO:0000313" key="1">
    <source>
        <dbReference type="EMBL" id="CAF9933459.1"/>
    </source>
</evidence>
<proteinExistence type="predicted"/>
<sequence>MKPNKISAMLEAWGWTLDPWGQALYPADAMVLDLCKGFSRSIFLKIRSEEEDVDYYFPGFVDRHIEARGDMVDFGRALYMGLLEIADDNDKAVPIMPVEKELEDLDAMRQESHPEGRRNHPLKRINARLLDRLRQCLLPARQYKLRFCGTHFTIWSKFGNRESIDPASLTPSEWSEDVRVQMTCDPEPLLFTVVPGVQIPRFTVSFEISSSSCYLNDPYNFNVLLTVTSLEDRPVTVDRLSDRIERNLDPDEPHHRWNRKSPLDSFNILDEKTKQWSTLHSNVDRVDKGSSIEDKLAVRLLEFNKGTSHTRLIEFSREELSSHENTYGNGFAGLTPEKTYTMVNRIMGYVIWNYGHAHELVPEGNWKNHGPIIFEPVSAVARTIEMIFERERPRPFFRLPRELRDQVYEYVKRSERANEARFTVKKGR</sequence>
<protein>
    <submittedName>
        <fullName evidence="1">Uncharacterized protein</fullName>
    </submittedName>
</protein>
<organism evidence="1 2">
    <name type="scientific">Imshaugia aleurites</name>
    <dbReference type="NCBI Taxonomy" id="172621"/>
    <lineage>
        <taxon>Eukaryota</taxon>
        <taxon>Fungi</taxon>
        <taxon>Dikarya</taxon>
        <taxon>Ascomycota</taxon>
        <taxon>Pezizomycotina</taxon>
        <taxon>Lecanoromycetes</taxon>
        <taxon>OSLEUM clade</taxon>
        <taxon>Lecanoromycetidae</taxon>
        <taxon>Lecanorales</taxon>
        <taxon>Lecanorineae</taxon>
        <taxon>Parmeliaceae</taxon>
        <taxon>Imshaugia</taxon>
    </lineage>
</organism>
<reference evidence="1" key="1">
    <citation type="submission" date="2021-03" db="EMBL/GenBank/DDBJ databases">
        <authorList>
            <person name="Tagirdzhanova G."/>
        </authorList>
    </citation>
    <scope>NUCLEOTIDE SEQUENCE</scope>
</reference>
<dbReference type="OrthoDB" id="5298709at2759"/>
<dbReference type="EMBL" id="CAJPDT010000070">
    <property type="protein sequence ID" value="CAF9933459.1"/>
    <property type="molecule type" value="Genomic_DNA"/>
</dbReference>
<gene>
    <name evidence="1" type="ORF">IMSHALPRED_009373</name>
</gene>
<comment type="caution">
    <text evidence="1">The sequence shown here is derived from an EMBL/GenBank/DDBJ whole genome shotgun (WGS) entry which is preliminary data.</text>
</comment>
<name>A0A8H3IYT5_9LECA</name>
<dbReference type="AlphaFoldDB" id="A0A8H3IYT5"/>
<evidence type="ECO:0000313" key="2">
    <source>
        <dbReference type="Proteomes" id="UP000664534"/>
    </source>
</evidence>